<evidence type="ECO:0008006" key="3">
    <source>
        <dbReference type="Google" id="ProtNLM"/>
    </source>
</evidence>
<sequence>MALDQSALLDLLESLKAADADDVIRQALQSMLQALIEAEAAVPGAPAQRGHLAMCRLLNPW</sequence>
<organism evidence="1 2">
    <name type="scientific">Microtetraspora malaysiensis</name>
    <dbReference type="NCBI Taxonomy" id="161358"/>
    <lineage>
        <taxon>Bacteria</taxon>
        <taxon>Bacillati</taxon>
        <taxon>Actinomycetota</taxon>
        <taxon>Actinomycetes</taxon>
        <taxon>Streptosporangiales</taxon>
        <taxon>Streptosporangiaceae</taxon>
        <taxon>Microtetraspora</taxon>
    </lineage>
</organism>
<protein>
    <recommendedName>
        <fullName evidence="3">IS256 family transposase</fullName>
    </recommendedName>
</protein>
<keyword evidence="2" id="KW-1185">Reference proteome</keyword>
<dbReference type="Proteomes" id="UP001602013">
    <property type="component" value="Unassembled WGS sequence"/>
</dbReference>
<dbReference type="RefSeq" id="WP_387417536.1">
    <property type="nucleotide sequence ID" value="NZ_JBIASD010000044.1"/>
</dbReference>
<accession>A0ABW6T261</accession>
<evidence type="ECO:0000313" key="2">
    <source>
        <dbReference type="Proteomes" id="UP001602013"/>
    </source>
</evidence>
<gene>
    <name evidence="1" type="ORF">ACFYXI_37780</name>
</gene>
<reference evidence="1 2" key="1">
    <citation type="submission" date="2024-10" db="EMBL/GenBank/DDBJ databases">
        <title>The Natural Products Discovery Center: Release of the First 8490 Sequenced Strains for Exploring Actinobacteria Biosynthetic Diversity.</title>
        <authorList>
            <person name="Kalkreuter E."/>
            <person name="Kautsar S.A."/>
            <person name="Yang D."/>
            <person name="Bader C.D."/>
            <person name="Teijaro C.N."/>
            <person name="Fluegel L."/>
            <person name="Davis C.M."/>
            <person name="Simpson J.R."/>
            <person name="Lauterbach L."/>
            <person name="Steele A.D."/>
            <person name="Gui C."/>
            <person name="Meng S."/>
            <person name="Li G."/>
            <person name="Viehrig K."/>
            <person name="Ye F."/>
            <person name="Su P."/>
            <person name="Kiefer A.F."/>
            <person name="Nichols A."/>
            <person name="Cepeda A.J."/>
            <person name="Yan W."/>
            <person name="Fan B."/>
            <person name="Jiang Y."/>
            <person name="Adhikari A."/>
            <person name="Zheng C.-J."/>
            <person name="Schuster L."/>
            <person name="Cowan T.M."/>
            <person name="Smanski M.J."/>
            <person name="Chevrette M.G."/>
            <person name="De Carvalho L.P.S."/>
            <person name="Shen B."/>
        </authorList>
    </citation>
    <scope>NUCLEOTIDE SEQUENCE [LARGE SCALE GENOMIC DNA]</scope>
    <source>
        <strain evidence="1 2">NPDC002173</strain>
    </source>
</reference>
<proteinExistence type="predicted"/>
<comment type="caution">
    <text evidence="1">The sequence shown here is derived from an EMBL/GenBank/DDBJ whole genome shotgun (WGS) entry which is preliminary data.</text>
</comment>
<name>A0ABW6T261_9ACTN</name>
<dbReference type="EMBL" id="JBIASD010000044">
    <property type="protein sequence ID" value="MFF3671351.1"/>
    <property type="molecule type" value="Genomic_DNA"/>
</dbReference>
<evidence type="ECO:0000313" key="1">
    <source>
        <dbReference type="EMBL" id="MFF3671351.1"/>
    </source>
</evidence>